<dbReference type="AlphaFoldDB" id="A0A9N9R137"/>
<evidence type="ECO:0000259" key="7">
    <source>
        <dbReference type="PROSITE" id="PS50850"/>
    </source>
</evidence>
<dbReference type="OrthoDB" id="4139357at2759"/>
<dbReference type="Gene3D" id="1.20.1250.20">
    <property type="entry name" value="MFS general substrate transporter like domains"/>
    <property type="match status" value="1"/>
</dbReference>
<name>A0A9N9R137_9NEOP</name>
<evidence type="ECO:0000256" key="4">
    <source>
        <dbReference type="ARBA" id="ARBA00022989"/>
    </source>
</evidence>
<dbReference type="GO" id="GO:0022857">
    <property type="term" value="F:transmembrane transporter activity"/>
    <property type="evidence" value="ECO:0007669"/>
    <property type="project" value="InterPro"/>
</dbReference>
<dbReference type="Pfam" id="PF07690">
    <property type="entry name" value="MFS_1"/>
    <property type="match status" value="1"/>
</dbReference>
<gene>
    <name evidence="8" type="ORF">DIATSA_LOCUS5329</name>
</gene>
<feature type="domain" description="Major facilitator superfamily (MFS) profile" evidence="7">
    <location>
        <begin position="32"/>
        <end position="299"/>
    </location>
</feature>
<evidence type="ECO:0000256" key="1">
    <source>
        <dbReference type="ARBA" id="ARBA00004141"/>
    </source>
</evidence>
<dbReference type="InterPro" id="IPR036259">
    <property type="entry name" value="MFS_trans_sf"/>
</dbReference>
<feature type="transmembrane region" description="Helical" evidence="6">
    <location>
        <begin position="201"/>
        <end position="220"/>
    </location>
</feature>
<dbReference type="EMBL" id="OU893348">
    <property type="protein sequence ID" value="CAG9787449.1"/>
    <property type="molecule type" value="Genomic_DNA"/>
</dbReference>
<feature type="transmembrane region" description="Helical" evidence="6">
    <location>
        <begin position="125"/>
        <end position="146"/>
    </location>
</feature>
<feature type="transmembrane region" description="Helical" evidence="6">
    <location>
        <begin position="158"/>
        <end position="181"/>
    </location>
</feature>
<dbReference type="PROSITE" id="PS50850">
    <property type="entry name" value="MFS"/>
    <property type="match status" value="1"/>
</dbReference>
<evidence type="ECO:0000313" key="9">
    <source>
        <dbReference type="Proteomes" id="UP001153714"/>
    </source>
</evidence>
<dbReference type="Proteomes" id="UP001153714">
    <property type="component" value="Chromosome 17"/>
</dbReference>
<keyword evidence="5 6" id="KW-0472">Membrane</keyword>
<reference evidence="8" key="2">
    <citation type="submission" date="2022-10" db="EMBL/GenBank/DDBJ databases">
        <authorList>
            <consortium name="ENA_rothamsted_submissions"/>
            <consortium name="culmorum"/>
            <person name="King R."/>
        </authorList>
    </citation>
    <scope>NUCLEOTIDE SEQUENCE</scope>
</reference>
<keyword evidence="3 6" id="KW-0812">Transmembrane</keyword>
<sequence length="299" mass="33216">MADPYNNGINHEDGKIPFESALDKAGFGLFTFLYSTLIGFIIITFVFISYGSTIIVPTSACELETTTTQQGMLAAAPVIGLLLGAVLWGYLGDTRGRRRMLLVSLLAAGTINSLASLSVNWIMLLVLQFIASIFASGLYSLSMTLLSECVPMGKRNIVLLLVTSIFLLSQGLMAVLAIPIIPLSFSTYLPALDIFWNSWRTLMVVYSIPSFITALCLFFLPESPKFVLSQGNEEQALEILRTIHRINNRSSKEEYQVKGLIREVEKQDKPSMKEQIVPLFRAPLLKFTIIMTTLLVFQQ</sequence>
<protein>
    <recommendedName>
        <fullName evidence="7">Major facilitator superfamily (MFS) profile domain-containing protein</fullName>
    </recommendedName>
</protein>
<evidence type="ECO:0000256" key="6">
    <source>
        <dbReference type="SAM" id="Phobius"/>
    </source>
</evidence>
<evidence type="ECO:0000256" key="5">
    <source>
        <dbReference type="ARBA" id="ARBA00023136"/>
    </source>
</evidence>
<feature type="transmembrane region" description="Helical" evidence="6">
    <location>
        <begin position="25"/>
        <end position="51"/>
    </location>
</feature>
<organism evidence="8 9">
    <name type="scientific">Diatraea saccharalis</name>
    <name type="common">sugarcane borer</name>
    <dbReference type="NCBI Taxonomy" id="40085"/>
    <lineage>
        <taxon>Eukaryota</taxon>
        <taxon>Metazoa</taxon>
        <taxon>Ecdysozoa</taxon>
        <taxon>Arthropoda</taxon>
        <taxon>Hexapoda</taxon>
        <taxon>Insecta</taxon>
        <taxon>Pterygota</taxon>
        <taxon>Neoptera</taxon>
        <taxon>Endopterygota</taxon>
        <taxon>Lepidoptera</taxon>
        <taxon>Glossata</taxon>
        <taxon>Ditrysia</taxon>
        <taxon>Pyraloidea</taxon>
        <taxon>Crambidae</taxon>
        <taxon>Crambinae</taxon>
        <taxon>Diatraea</taxon>
    </lineage>
</organism>
<comment type="subcellular location">
    <subcellularLocation>
        <location evidence="1">Membrane</location>
        <topology evidence="1">Multi-pass membrane protein</topology>
    </subcellularLocation>
</comment>
<reference evidence="8" key="1">
    <citation type="submission" date="2021-12" db="EMBL/GenBank/DDBJ databases">
        <authorList>
            <person name="King R."/>
        </authorList>
    </citation>
    <scope>NUCLEOTIDE SEQUENCE</scope>
</reference>
<evidence type="ECO:0000256" key="3">
    <source>
        <dbReference type="ARBA" id="ARBA00022692"/>
    </source>
</evidence>
<dbReference type="GO" id="GO:0016020">
    <property type="term" value="C:membrane"/>
    <property type="evidence" value="ECO:0007669"/>
    <property type="project" value="UniProtKB-SubCell"/>
</dbReference>
<dbReference type="SUPFAM" id="SSF103473">
    <property type="entry name" value="MFS general substrate transporter"/>
    <property type="match status" value="1"/>
</dbReference>
<feature type="transmembrane region" description="Helical" evidence="6">
    <location>
        <begin position="100"/>
        <end position="119"/>
    </location>
</feature>
<dbReference type="InterPro" id="IPR011701">
    <property type="entry name" value="MFS"/>
</dbReference>
<dbReference type="PANTHER" id="PTHR23511:SF35">
    <property type="entry name" value="MAJOR FACILITATOR SUPERFAMILY (MFS) PROFILE DOMAIN-CONTAINING PROTEIN"/>
    <property type="match status" value="1"/>
</dbReference>
<accession>A0A9N9R137</accession>
<evidence type="ECO:0000313" key="8">
    <source>
        <dbReference type="EMBL" id="CAG9787449.1"/>
    </source>
</evidence>
<keyword evidence="4 6" id="KW-1133">Transmembrane helix</keyword>
<feature type="transmembrane region" description="Helical" evidence="6">
    <location>
        <begin position="71"/>
        <end position="91"/>
    </location>
</feature>
<keyword evidence="9" id="KW-1185">Reference proteome</keyword>
<keyword evidence="2" id="KW-0813">Transport</keyword>
<dbReference type="PANTHER" id="PTHR23511">
    <property type="entry name" value="SYNAPTIC VESICLE GLYCOPROTEIN 2"/>
    <property type="match status" value="1"/>
</dbReference>
<proteinExistence type="predicted"/>
<dbReference type="InterPro" id="IPR020846">
    <property type="entry name" value="MFS_dom"/>
</dbReference>
<evidence type="ECO:0000256" key="2">
    <source>
        <dbReference type="ARBA" id="ARBA00022448"/>
    </source>
</evidence>